<evidence type="ECO:0000313" key="21">
    <source>
        <dbReference type="Proteomes" id="UP000694892"/>
    </source>
</evidence>
<keyword evidence="16" id="KW-0539">Nucleus</keyword>
<organism evidence="20 21">
    <name type="scientific">Xenopus laevis</name>
    <name type="common">African clawed frog</name>
    <dbReference type="NCBI Taxonomy" id="8355"/>
    <lineage>
        <taxon>Eukaryota</taxon>
        <taxon>Metazoa</taxon>
        <taxon>Chordata</taxon>
        <taxon>Craniata</taxon>
        <taxon>Vertebrata</taxon>
        <taxon>Euteleostomi</taxon>
        <taxon>Amphibia</taxon>
        <taxon>Batrachia</taxon>
        <taxon>Anura</taxon>
        <taxon>Pipoidea</taxon>
        <taxon>Pipidae</taxon>
        <taxon>Xenopodinae</taxon>
        <taxon>Xenopus</taxon>
        <taxon>Xenopus</taxon>
    </lineage>
</organism>
<evidence type="ECO:0000256" key="13">
    <source>
        <dbReference type="ARBA" id="ARBA00022949"/>
    </source>
</evidence>
<keyword evidence="8" id="KW-0963">Cytoplasm</keyword>
<keyword evidence="7" id="KW-1003">Cell membrane</keyword>
<comment type="similarity">
    <text evidence="6">Belongs to the beta-catenin family.</text>
</comment>
<evidence type="ECO:0000256" key="18">
    <source>
        <dbReference type="PROSITE-ProRule" id="PRU00259"/>
    </source>
</evidence>
<evidence type="ECO:0000256" key="9">
    <source>
        <dbReference type="ARBA" id="ARBA00022553"/>
    </source>
</evidence>
<evidence type="ECO:0000256" key="14">
    <source>
        <dbReference type="ARBA" id="ARBA00023125"/>
    </source>
</evidence>
<dbReference type="AlphaFoldDB" id="A0A974DMT1"/>
<keyword evidence="9" id="KW-0597">Phosphoprotein</keyword>
<comment type="subcellular location">
    <subcellularLocation>
        <location evidence="5">Cell junction</location>
        <location evidence="5">Desmosome</location>
    </subcellularLocation>
    <subcellularLocation>
        <location evidence="3">Cell membrane</location>
    </subcellularLocation>
    <subcellularLocation>
        <location evidence="2">Cytoplasm</location>
        <location evidence="2">Stress granule</location>
    </subcellularLocation>
    <subcellularLocation>
        <location evidence="4">Cytoplasm</location>
        <location evidence="4">Perinuclear region</location>
    </subcellularLocation>
    <subcellularLocation>
        <location evidence="1">Nucleus</location>
    </subcellularLocation>
</comment>
<dbReference type="PANTHER" id="PTHR10372">
    <property type="entry name" value="PLAKOPHILLIN-RELATED"/>
    <property type="match status" value="1"/>
</dbReference>
<feature type="repeat" description="ARM" evidence="18">
    <location>
        <begin position="621"/>
        <end position="649"/>
    </location>
</feature>
<evidence type="ECO:0000256" key="12">
    <source>
        <dbReference type="ARBA" id="ARBA00022889"/>
    </source>
</evidence>
<evidence type="ECO:0000256" key="7">
    <source>
        <dbReference type="ARBA" id="ARBA00022475"/>
    </source>
</evidence>
<feature type="region of interest" description="Disordered" evidence="19">
    <location>
        <begin position="212"/>
        <end position="246"/>
    </location>
</feature>
<sequence length="774" mass="85995">MLASPSPLKTALASEVFLWPNESSLAVPSDKCMHGGVSGDQRVKEQVMMTVKRHKSRSSTSSPGYREKTTPTLTVYYLKREGKAKSSMYDTMADYNNMNYNSNGNQYSKYQSANSIGYQYNGTLKKEQQRFSSHSQADNWGQHRHMSYGSPLSPGSDFDYKQTLKSSRSEPDLTGPDVRSTLRRQNQYNQMQNQYHQQQRSGRAHNASFYSYHSTQQKKRGPMTPARTPSSLSTVQQQQHQQQQQQYCYNTNAQRNDANFQNFHFPKQDNYGTINVPSRMDARYEFDAGAMTLDRAVELLGCPDDKFQTSGANFIQHACYQDENSKNLVYQSNGISKLISLLQSPNENVQQAAAGALRNLVFKNAANKLETSQKGGTREAVSLLKRTSNPDIQKQLTGLLWNLSSTDQLKDELVKEALPVLNEHVVIPYSGWSDHSMSNQNCIPDPEVFFNTTGCLRNLSSADDGRKAMRNCPGLVDSLMCYIQKCLANNCPDEKSVENSACILHNLSYHLDSEVPNKYSQLNEKMARHLQNDKTSTGCFSNKSDKLQNNNFELPLPEEDANPRGAALLSHSSAIRTYLSLLGQSKKDSTLEACAGALQNLTASKGQMSNGMSQIIGLQNKGLPQITRLLQSGNADVVKTGCSLLSNMSRHPPLHKTMATQALPDVSRLLSQSSGKTMNSEDILSSACYTMRNLAMAEPQIAKQNISANLLGNLVNMCKSGASPKIGEAARVFLTDMWAQRELQGVLKQQGLDKSMMGSLASTALRNTIPRVFN</sequence>
<protein>
    <recommendedName>
        <fullName evidence="17">Plakophilin-1</fullName>
    </recommendedName>
</protein>
<gene>
    <name evidence="20" type="ORF">XELAEV_18012278mg</name>
</gene>
<feature type="compositionally biased region" description="Low complexity" evidence="19">
    <location>
        <begin position="236"/>
        <end position="246"/>
    </location>
</feature>
<dbReference type="SUPFAM" id="SSF48371">
    <property type="entry name" value="ARM repeat"/>
    <property type="match status" value="1"/>
</dbReference>
<proteinExistence type="inferred from homology"/>
<keyword evidence="13" id="KW-0965">Cell junction</keyword>
<evidence type="ECO:0000313" key="20">
    <source>
        <dbReference type="EMBL" id="OCT94597.1"/>
    </source>
</evidence>
<feature type="region of interest" description="Disordered" evidence="19">
    <location>
        <begin position="127"/>
        <end position="179"/>
    </location>
</feature>
<dbReference type="Proteomes" id="UP000694892">
    <property type="component" value="Chromosome 2L"/>
</dbReference>
<evidence type="ECO:0000256" key="17">
    <source>
        <dbReference type="ARBA" id="ARBA00069717"/>
    </source>
</evidence>
<keyword evidence="11" id="KW-0694">RNA-binding</keyword>
<dbReference type="Gene3D" id="1.25.10.10">
    <property type="entry name" value="Leucine-rich Repeat Variant"/>
    <property type="match status" value="1"/>
</dbReference>
<keyword evidence="12" id="KW-0130">Cell adhesion</keyword>
<dbReference type="EMBL" id="CM004468">
    <property type="protein sequence ID" value="OCT94597.1"/>
    <property type="molecule type" value="Genomic_DNA"/>
</dbReference>
<evidence type="ECO:0000256" key="19">
    <source>
        <dbReference type="SAM" id="MobiDB-lite"/>
    </source>
</evidence>
<dbReference type="GO" id="GO:0030057">
    <property type="term" value="C:desmosome"/>
    <property type="evidence" value="ECO:0007669"/>
    <property type="project" value="UniProtKB-SubCell"/>
</dbReference>
<evidence type="ECO:0000256" key="1">
    <source>
        <dbReference type="ARBA" id="ARBA00004123"/>
    </source>
</evidence>
<feature type="compositionally biased region" description="Basic and acidic residues" evidence="19">
    <location>
        <begin position="158"/>
        <end position="171"/>
    </location>
</feature>
<dbReference type="SMART" id="SM00185">
    <property type="entry name" value="ARM"/>
    <property type="match status" value="7"/>
</dbReference>
<dbReference type="GO" id="GO:0045785">
    <property type="term" value="P:positive regulation of cell adhesion"/>
    <property type="evidence" value="ECO:0007669"/>
    <property type="project" value="UniProtKB-ARBA"/>
</dbReference>
<evidence type="ECO:0000256" key="11">
    <source>
        <dbReference type="ARBA" id="ARBA00022884"/>
    </source>
</evidence>
<dbReference type="GO" id="GO:0003723">
    <property type="term" value="F:RNA binding"/>
    <property type="evidence" value="ECO:0007669"/>
    <property type="project" value="UniProtKB-KW"/>
</dbReference>
<dbReference type="GO" id="GO:0005912">
    <property type="term" value="C:adherens junction"/>
    <property type="evidence" value="ECO:0007669"/>
    <property type="project" value="TreeGrafter"/>
</dbReference>
<evidence type="ECO:0000256" key="2">
    <source>
        <dbReference type="ARBA" id="ARBA00004210"/>
    </source>
</evidence>
<evidence type="ECO:0000256" key="8">
    <source>
        <dbReference type="ARBA" id="ARBA00022490"/>
    </source>
</evidence>
<dbReference type="InterPro" id="IPR028435">
    <property type="entry name" value="Plakophilin/d_Catenin"/>
</dbReference>
<evidence type="ECO:0000256" key="6">
    <source>
        <dbReference type="ARBA" id="ARBA00005462"/>
    </source>
</evidence>
<dbReference type="GO" id="GO:0010494">
    <property type="term" value="C:cytoplasmic stress granule"/>
    <property type="evidence" value="ECO:0007669"/>
    <property type="project" value="UniProtKB-SubCell"/>
</dbReference>
<feature type="compositionally biased region" description="Polar residues" evidence="19">
    <location>
        <begin position="130"/>
        <end position="139"/>
    </location>
</feature>
<accession>A0A974DMT1</accession>
<dbReference type="GO" id="GO:0001533">
    <property type="term" value="C:cornified envelope"/>
    <property type="evidence" value="ECO:0007669"/>
    <property type="project" value="UniProtKB-ARBA"/>
</dbReference>
<dbReference type="GO" id="GO:0003677">
    <property type="term" value="F:DNA binding"/>
    <property type="evidence" value="ECO:0007669"/>
    <property type="project" value="UniProtKB-KW"/>
</dbReference>
<evidence type="ECO:0000256" key="4">
    <source>
        <dbReference type="ARBA" id="ARBA00004556"/>
    </source>
</evidence>
<reference evidence="21" key="1">
    <citation type="journal article" date="2016" name="Nature">
        <title>Genome evolution in the allotetraploid frog Xenopus laevis.</title>
        <authorList>
            <person name="Session A.M."/>
            <person name="Uno Y."/>
            <person name="Kwon T."/>
            <person name="Chapman J.A."/>
            <person name="Toyoda A."/>
            <person name="Takahashi S."/>
            <person name="Fukui A."/>
            <person name="Hikosaka A."/>
            <person name="Suzuki A."/>
            <person name="Kondo M."/>
            <person name="van Heeringen S.J."/>
            <person name="Quigley I."/>
            <person name="Heinz S."/>
            <person name="Ogino H."/>
            <person name="Ochi H."/>
            <person name="Hellsten U."/>
            <person name="Lyons J.B."/>
            <person name="Simakov O."/>
            <person name="Putnam N."/>
            <person name="Stites J."/>
            <person name="Kuroki Y."/>
            <person name="Tanaka T."/>
            <person name="Michiue T."/>
            <person name="Watanabe M."/>
            <person name="Bogdanovic O."/>
            <person name="Lister R."/>
            <person name="Georgiou G."/>
            <person name="Paranjpe S.S."/>
            <person name="van Kruijsbergen I."/>
            <person name="Shu S."/>
            <person name="Carlson J."/>
            <person name="Kinoshita T."/>
            <person name="Ohta Y."/>
            <person name="Mawaribuchi S."/>
            <person name="Jenkins J."/>
            <person name="Grimwood J."/>
            <person name="Schmutz J."/>
            <person name="Mitros T."/>
            <person name="Mozaffari S.V."/>
            <person name="Suzuki Y."/>
            <person name="Haramoto Y."/>
            <person name="Yamamoto T.S."/>
            <person name="Takagi C."/>
            <person name="Heald R."/>
            <person name="Miller K."/>
            <person name="Haudenschild C."/>
            <person name="Kitzman J."/>
            <person name="Nakayama T."/>
            <person name="Izutsu Y."/>
            <person name="Robert J."/>
            <person name="Fortriede J."/>
            <person name="Burns K."/>
            <person name="Lotay V."/>
            <person name="Karimi K."/>
            <person name="Yasuoka Y."/>
            <person name="Dichmann D.S."/>
            <person name="Flajnik M.F."/>
            <person name="Houston D.W."/>
            <person name="Shendure J."/>
            <person name="DuPasquier L."/>
            <person name="Vize P.D."/>
            <person name="Zorn A.M."/>
            <person name="Ito M."/>
            <person name="Marcotte E.M."/>
            <person name="Wallingford J.B."/>
            <person name="Ito Y."/>
            <person name="Asashima M."/>
            <person name="Ueno N."/>
            <person name="Matsuda Y."/>
            <person name="Veenstra G.J."/>
            <person name="Fujiyama A."/>
            <person name="Harland R.M."/>
            <person name="Taira M."/>
            <person name="Rokhsar D.S."/>
        </authorList>
    </citation>
    <scope>NUCLEOTIDE SEQUENCE [LARGE SCALE GENOMIC DNA]</scope>
    <source>
        <strain evidence="21">J</strain>
    </source>
</reference>
<dbReference type="GO" id="GO:0005634">
    <property type="term" value="C:nucleus"/>
    <property type="evidence" value="ECO:0007669"/>
    <property type="project" value="UniProtKB-SubCell"/>
</dbReference>
<evidence type="ECO:0000256" key="5">
    <source>
        <dbReference type="ARBA" id="ARBA00004568"/>
    </source>
</evidence>
<dbReference type="InterPro" id="IPR011989">
    <property type="entry name" value="ARM-like"/>
</dbReference>
<dbReference type="InterPro" id="IPR000225">
    <property type="entry name" value="Armadillo"/>
</dbReference>
<name>A0A974DMT1_XENLA</name>
<dbReference type="Pfam" id="PF00514">
    <property type="entry name" value="Arm"/>
    <property type="match status" value="2"/>
</dbReference>
<dbReference type="PROSITE" id="PS50176">
    <property type="entry name" value="ARM_REPEAT"/>
    <property type="match status" value="3"/>
</dbReference>
<dbReference type="InterPro" id="IPR016024">
    <property type="entry name" value="ARM-type_fold"/>
</dbReference>
<dbReference type="GO" id="GO:0048471">
    <property type="term" value="C:perinuclear region of cytoplasm"/>
    <property type="evidence" value="ECO:0007669"/>
    <property type="project" value="UniProtKB-SubCell"/>
</dbReference>
<keyword evidence="15" id="KW-0472">Membrane</keyword>
<dbReference type="GO" id="GO:0098609">
    <property type="term" value="P:cell-cell adhesion"/>
    <property type="evidence" value="ECO:0007669"/>
    <property type="project" value="InterPro"/>
</dbReference>
<evidence type="ECO:0000256" key="16">
    <source>
        <dbReference type="ARBA" id="ARBA00023242"/>
    </source>
</evidence>
<evidence type="ECO:0000256" key="15">
    <source>
        <dbReference type="ARBA" id="ARBA00023136"/>
    </source>
</evidence>
<dbReference type="FunFam" id="1.25.10.10:FF:000135">
    <property type="entry name" value="Plakophilin 1"/>
    <property type="match status" value="1"/>
</dbReference>
<dbReference type="GO" id="GO:0022407">
    <property type="term" value="P:regulation of cell-cell adhesion"/>
    <property type="evidence" value="ECO:0007669"/>
    <property type="project" value="UniProtKB-ARBA"/>
</dbReference>
<feature type="repeat" description="ARM" evidence="18">
    <location>
        <begin position="333"/>
        <end position="375"/>
    </location>
</feature>
<keyword evidence="14" id="KW-0238">DNA-binding</keyword>
<feature type="repeat" description="ARM" evidence="18">
    <location>
        <begin position="375"/>
        <end position="418"/>
    </location>
</feature>
<dbReference type="PANTHER" id="PTHR10372:SF3">
    <property type="entry name" value="PLAKOPHILIN-1"/>
    <property type="match status" value="1"/>
</dbReference>
<evidence type="ECO:0000256" key="10">
    <source>
        <dbReference type="ARBA" id="ARBA00022737"/>
    </source>
</evidence>
<dbReference type="GO" id="GO:1905477">
    <property type="term" value="P:positive regulation of protein localization to membrane"/>
    <property type="evidence" value="ECO:0007669"/>
    <property type="project" value="UniProtKB-ARBA"/>
</dbReference>
<keyword evidence="10" id="KW-0677">Repeat</keyword>
<evidence type="ECO:0000256" key="3">
    <source>
        <dbReference type="ARBA" id="ARBA00004236"/>
    </source>
</evidence>
<dbReference type="OMA" id="YGAMTIQ"/>